<evidence type="ECO:0000259" key="1">
    <source>
        <dbReference type="PROSITE" id="PS51192"/>
    </source>
</evidence>
<dbReference type="PANTHER" id="PTHR47396">
    <property type="entry name" value="TYPE I RESTRICTION ENZYME ECOKI R PROTEIN"/>
    <property type="match status" value="1"/>
</dbReference>
<dbReference type="Proteomes" id="UP001268542">
    <property type="component" value="Unassembled WGS sequence"/>
</dbReference>
<keyword evidence="2" id="KW-0347">Helicase</keyword>
<dbReference type="Gene3D" id="3.40.50.300">
    <property type="entry name" value="P-loop containing nucleotide triphosphate hydrolases"/>
    <property type="match status" value="1"/>
</dbReference>
<comment type="caution">
    <text evidence="2">The sequence shown here is derived from an EMBL/GenBank/DDBJ whole genome shotgun (WGS) entry which is preliminary data.</text>
</comment>
<dbReference type="Pfam" id="PF04851">
    <property type="entry name" value="ResIII"/>
    <property type="match status" value="1"/>
</dbReference>
<organism evidence="2 3">
    <name type="scientific">Nocardioides imazamoxiresistens</name>
    <dbReference type="NCBI Taxonomy" id="3231893"/>
    <lineage>
        <taxon>Bacteria</taxon>
        <taxon>Bacillati</taxon>
        <taxon>Actinomycetota</taxon>
        <taxon>Actinomycetes</taxon>
        <taxon>Propionibacteriales</taxon>
        <taxon>Nocardioidaceae</taxon>
        <taxon>Nocardioides</taxon>
    </lineage>
</organism>
<dbReference type="GO" id="GO:0004386">
    <property type="term" value="F:helicase activity"/>
    <property type="evidence" value="ECO:0007669"/>
    <property type="project" value="UniProtKB-KW"/>
</dbReference>
<dbReference type="RefSeq" id="WP_315735197.1">
    <property type="nucleotide sequence ID" value="NZ_JAVYII010000009.1"/>
</dbReference>
<proteinExistence type="predicted"/>
<dbReference type="PROSITE" id="PS51192">
    <property type="entry name" value="HELICASE_ATP_BIND_1"/>
    <property type="match status" value="1"/>
</dbReference>
<dbReference type="InterPro" id="IPR050742">
    <property type="entry name" value="Helicase_Restrict-Modif_Enz"/>
</dbReference>
<protein>
    <submittedName>
        <fullName evidence="2">DEAD/DEAH box helicase family protein</fullName>
    </submittedName>
</protein>
<name>A0ABU3Q097_9ACTN</name>
<dbReference type="InterPro" id="IPR006935">
    <property type="entry name" value="Helicase/UvrB_N"/>
</dbReference>
<keyword evidence="2" id="KW-0067">ATP-binding</keyword>
<keyword evidence="2" id="KW-0378">Hydrolase</keyword>
<dbReference type="InterPro" id="IPR027417">
    <property type="entry name" value="P-loop_NTPase"/>
</dbReference>
<evidence type="ECO:0000313" key="3">
    <source>
        <dbReference type="Proteomes" id="UP001268542"/>
    </source>
</evidence>
<dbReference type="SUPFAM" id="SSF52540">
    <property type="entry name" value="P-loop containing nucleoside triphosphate hydrolases"/>
    <property type="match status" value="2"/>
</dbReference>
<keyword evidence="2" id="KW-0547">Nucleotide-binding</keyword>
<sequence length="928" mass="99096">MTRAPVEVEWRTHQRRALEAVDADAARKHAGGRAVRHWVVLPPGSGKTYLGLGVVRAALAADPSTCVVVMVPTTAVQGQWLRAAGAFGLEAGSERSLEPGLHVVTFPSVAQMVSPLGDLDPAVLAGADVEDDPPDLPDEVDGIADSEIEARLHWRGSDWVARLAEVPRVLLVLDESHHLVQAWGGLLVELLRHLPGARTLALTGTPRDGLSLARERAVHDLFGETAYAAGPTDLVREGDLAPYLDLAWFTTPTAAEHDWLAEGGVRFAELEALLEAPDFGSTSLRAWLTARYVEPTRAERGRMSWSALAAAEPALTDAVLALVHVGVLDEPAGARRDNRWPPTPADWMVLLDDWLLRCVVPSDDPRDAEVLEVVRRTLPALGWVWTRRGVRRGRDMVDRVLARSEAKTLACREIVGHTLAVLGPRMRMLVVTDHESAASTVPMTLRGVVDGKAGSAWSVLDVLASDPATDLLDPILLTARTVAGTPAAMDRLLAFVAGRDPDLAASLRVEPVADGAPEAGSVPLARLVGERSWGPRRWVAEVTAYLSEGHSQLLVGTRNLLGEGWDARRVTGVIDLTTPTTAQSVTQVRGRSLRTDPDWSDKVAVNWTVCCVEADHPRGATDWERLVAKHAAYPALSAARRVTVGVGALDVALRPDRMPRPDELAGLNARARDRAADLAVVREAWAGGAVAPLVAPYPRAAARGSSVDPGLRAFETPRTTPPELPAIAVQRRVPPARVAWVRARARHGDAALAFRRQVPALQHVAGAVAAASIEALCEDGLSGFDALAARWADLVVLPDGSYRPRLRNVGPETAEAYETSVAEALGPLDLATHLVEVRRIAAAPSGGDSLRVRRAAARGRLPAPDPHLSDWYAVPSRFSESEGGRASYGRAWAAWTGGSAEMVPVESPEGAAVLASHATGPDAIGGAR</sequence>
<accession>A0ABU3Q097</accession>
<feature type="domain" description="Helicase ATP-binding" evidence="1">
    <location>
        <begin position="39"/>
        <end position="224"/>
    </location>
</feature>
<reference evidence="2 3" key="1">
    <citation type="submission" date="2023-08" db="EMBL/GenBank/DDBJ databases">
        <title>Nocardioides seae sp. nov., a bacterium isolated from a soil.</title>
        <authorList>
            <person name="Wang X."/>
        </authorList>
    </citation>
    <scope>NUCLEOTIDE SEQUENCE [LARGE SCALE GENOMIC DNA]</scope>
    <source>
        <strain evidence="2 3">YZH12</strain>
    </source>
</reference>
<dbReference type="SMART" id="SM00487">
    <property type="entry name" value="DEXDc"/>
    <property type="match status" value="1"/>
</dbReference>
<dbReference type="PANTHER" id="PTHR47396:SF1">
    <property type="entry name" value="ATP-DEPENDENT HELICASE IRC3-RELATED"/>
    <property type="match status" value="1"/>
</dbReference>
<keyword evidence="3" id="KW-1185">Reference proteome</keyword>
<evidence type="ECO:0000313" key="2">
    <source>
        <dbReference type="EMBL" id="MDT9594932.1"/>
    </source>
</evidence>
<dbReference type="InterPro" id="IPR014001">
    <property type="entry name" value="Helicase_ATP-bd"/>
</dbReference>
<dbReference type="CDD" id="cd18785">
    <property type="entry name" value="SF2_C"/>
    <property type="match status" value="1"/>
</dbReference>
<dbReference type="EMBL" id="JAVYII010000009">
    <property type="protein sequence ID" value="MDT9594932.1"/>
    <property type="molecule type" value="Genomic_DNA"/>
</dbReference>
<gene>
    <name evidence="2" type="ORF">RDV89_17720</name>
</gene>